<sequence>QEQGKVGVTFNIGTVDISVKETTTAVNDGKYHLVRFTRNGGNATLQVDNWPVNEHFPTDKTLYKPLYKCVMSVAVANCFKLFVKLSNFKGNSDIERYQMANKKIPFKYTRPVEDWLQEKGRQLTIFNTQATISIGGNDRKRPYQGQLSGLYYNGLKVLNMAAEGHVNIKVNGSVRLVGDVPTSRGGARTTTSVPPEMSTTFIETTTTLSTTTTRKQRSPPTIQTTDDIVSSAECSSDDEDLEECDSGHAGGELVIPVLVEDPIDIPSVSTRSPFIPLPPTLRPVLTIIETTKESLAMATEAGVPCLSDRGSDDCDDGDGGDDGDDDDDDGMVISGFGSGEAFDSSLPPTDDEDFYTTFSLVTDKILTTSAYEGGYKALAPKWEAKDLRPSKASEADIVLLPLPTSFDLDGTKPRGPFITSPMLRTVPAALPTVPGVRRVPPGASEVIRESSSTTGMVVGIVSAAALCILILLYAMYKYRNRDEGSYQVDETRNYISNSAQTNGAVVKDKTPSGSAKGSAGSKRPKDKDKEYYV</sequence>
<evidence type="ECO:0000313" key="2">
    <source>
        <dbReference type="Proteomes" id="UP000805704"/>
    </source>
</evidence>
<dbReference type="EMBL" id="CM024802">
    <property type="protein sequence ID" value="KAG8011140.1"/>
    <property type="molecule type" value="Genomic_DNA"/>
</dbReference>
<feature type="non-terminal residue" evidence="1">
    <location>
        <position position="1"/>
    </location>
</feature>
<evidence type="ECO:0000313" key="1">
    <source>
        <dbReference type="EMBL" id="KAG8011140.1"/>
    </source>
</evidence>
<proteinExistence type="predicted"/>
<reference evidence="1" key="1">
    <citation type="submission" date="2020-04" db="EMBL/GenBank/DDBJ databases">
        <title>A chromosome-scale assembly and high-density genetic map of the yellow drum (Nibea albiflora) genome.</title>
        <authorList>
            <person name="Xu D."/>
            <person name="Zhang W."/>
            <person name="Chen R."/>
            <person name="Tan P."/>
            <person name="Wang L."/>
            <person name="Song H."/>
            <person name="Tian L."/>
            <person name="Zhu Q."/>
            <person name="Wang B."/>
        </authorList>
    </citation>
    <scope>NUCLEOTIDE SEQUENCE</scope>
    <source>
        <strain evidence="1">ZJHYS-2018</strain>
    </source>
</reference>
<comment type="caution">
    <text evidence="1">The sequence shown here is derived from an EMBL/GenBank/DDBJ whole genome shotgun (WGS) entry which is preliminary data.</text>
</comment>
<keyword evidence="2" id="KW-1185">Reference proteome</keyword>
<accession>A0ACB7FA50</accession>
<dbReference type="Proteomes" id="UP000805704">
    <property type="component" value="Chromosome 14"/>
</dbReference>
<gene>
    <name evidence="1" type="primary">NRXN3B</name>
    <name evidence="1" type="ORF">GBF38_005806</name>
</gene>
<organism evidence="1 2">
    <name type="scientific">Nibea albiflora</name>
    <name type="common">Yellow drum</name>
    <name type="synonym">Corvina albiflora</name>
    <dbReference type="NCBI Taxonomy" id="240163"/>
    <lineage>
        <taxon>Eukaryota</taxon>
        <taxon>Metazoa</taxon>
        <taxon>Chordata</taxon>
        <taxon>Craniata</taxon>
        <taxon>Vertebrata</taxon>
        <taxon>Euteleostomi</taxon>
        <taxon>Actinopterygii</taxon>
        <taxon>Neopterygii</taxon>
        <taxon>Teleostei</taxon>
        <taxon>Neoteleostei</taxon>
        <taxon>Acanthomorphata</taxon>
        <taxon>Eupercaria</taxon>
        <taxon>Sciaenidae</taxon>
        <taxon>Nibea</taxon>
    </lineage>
</organism>
<name>A0ACB7FA50_NIBAL</name>
<protein>
    <submittedName>
        <fullName evidence="1">Neurexin-3b-beta</fullName>
    </submittedName>
</protein>